<accession>A0ABR1DAJ9</accession>
<keyword evidence="12" id="KW-0407">Ion channel</keyword>
<keyword evidence="17" id="KW-1185">Reference proteome</keyword>
<proteinExistence type="predicted"/>
<name>A0ABR1DAJ9_NECAM</name>
<dbReference type="InterPro" id="IPR024862">
    <property type="entry name" value="TRPV"/>
</dbReference>
<sequence length="670" mass="76681">MSFNSSDTPSSLYSLVDEHAGGLLAPWIKYSRSSGDYSILEEYLETAVKSYLYNGGKGKLVSISELVKRRNKQRNAQLGALRRKKGRGKSGPNILDDINQDGLGAGDFLKALKILDGASAFGMKAVKYRELVWDIKQRGKMGENLLHICLLHNTADMNELAKQIVIRFPKIVNDIFISEDYYGLSPLHQAIVNEDVGMVYFLCKKGADVHQRQMYWGELPLSFAACTNNQDCFRLLRAFKADPNMTDTNGNTVLHLTVIHDLPEMFSLAYRSGASLGARNNLKLTPLALAARLANKRMFSLILECEMDIVWRYGNIVCKAYPLLEIDTIREEDGALNPNSVLANVVYGDKSSHLDFFDGLLEELLERKWEAFAKRRLFQSLFGYLWFLFVFYIAFMTRDVIESYLPDEEDSSANISSFDDVVVTVQNLAHLESGNHEPLQRQCHLWKYTENKKQMSAFPEKVLHKASQLTLLLIVPIRTACFVHPVMLLLDNVMTIAVVLMTTMHFLFYCRGMKFVGPFVLMVYKIVVGDMLRFLLIYSVFILGFAQAFYVIFHSCEMAETDYRKRNGLDEDDNYKGRFENIMNSPREALMRMIIMSVGEFGAVYKNLNDCKSRVALQGKIFFTIYELLVTLMLLNLLIAMMTRTYEKIAETEKEWKRQLCDEYLKLFAL</sequence>
<dbReference type="Gene3D" id="1.25.40.20">
    <property type="entry name" value="Ankyrin repeat-containing domain"/>
    <property type="match status" value="1"/>
</dbReference>
<keyword evidence="13" id="KW-0040">ANK repeat</keyword>
<feature type="domain" description="Ion transport" evidence="15">
    <location>
        <begin position="503"/>
        <end position="653"/>
    </location>
</feature>
<dbReference type="Pfam" id="PF12796">
    <property type="entry name" value="Ank_2"/>
    <property type="match status" value="1"/>
</dbReference>
<feature type="transmembrane region" description="Helical" evidence="14">
    <location>
        <begin position="621"/>
        <end position="639"/>
    </location>
</feature>
<organism evidence="16 17">
    <name type="scientific">Necator americanus</name>
    <name type="common">Human hookworm</name>
    <dbReference type="NCBI Taxonomy" id="51031"/>
    <lineage>
        <taxon>Eukaryota</taxon>
        <taxon>Metazoa</taxon>
        <taxon>Ecdysozoa</taxon>
        <taxon>Nematoda</taxon>
        <taxon>Chromadorea</taxon>
        <taxon>Rhabditida</taxon>
        <taxon>Rhabditina</taxon>
        <taxon>Rhabditomorpha</taxon>
        <taxon>Strongyloidea</taxon>
        <taxon>Ancylostomatidae</taxon>
        <taxon>Bunostominae</taxon>
        <taxon>Necator</taxon>
    </lineage>
</organism>
<evidence type="ECO:0000256" key="7">
    <source>
        <dbReference type="ARBA" id="ARBA00022737"/>
    </source>
</evidence>
<keyword evidence="11 14" id="KW-0472">Membrane</keyword>
<keyword evidence="6 14" id="KW-0812">Transmembrane</keyword>
<evidence type="ECO:0000313" key="16">
    <source>
        <dbReference type="EMBL" id="KAK6747265.1"/>
    </source>
</evidence>
<evidence type="ECO:0000256" key="9">
    <source>
        <dbReference type="ARBA" id="ARBA00022989"/>
    </source>
</evidence>
<dbReference type="InterPro" id="IPR036770">
    <property type="entry name" value="Ankyrin_rpt-contain_sf"/>
</dbReference>
<evidence type="ECO:0000256" key="13">
    <source>
        <dbReference type="PROSITE-ProRule" id="PRU00023"/>
    </source>
</evidence>
<evidence type="ECO:0000256" key="12">
    <source>
        <dbReference type="ARBA" id="ARBA00023303"/>
    </source>
</evidence>
<evidence type="ECO:0000256" key="11">
    <source>
        <dbReference type="ARBA" id="ARBA00023136"/>
    </source>
</evidence>
<dbReference type="PANTHER" id="PTHR10582:SF22">
    <property type="entry name" value="ION TRANSPORT DOMAIN-CONTAINING PROTEIN"/>
    <property type="match status" value="1"/>
</dbReference>
<keyword evidence="7" id="KW-0677">Repeat</keyword>
<keyword evidence="9 14" id="KW-1133">Transmembrane helix</keyword>
<keyword evidence="3" id="KW-1003">Cell membrane</keyword>
<gene>
    <name evidence="16" type="primary">Necator_chrIV.g13753</name>
    <name evidence="16" type="ORF">RB195_000461</name>
</gene>
<protein>
    <recommendedName>
        <fullName evidence="15">Ion transport domain-containing protein</fullName>
    </recommendedName>
</protein>
<keyword evidence="8" id="KW-0106">Calcium</keyword>
<evidence type="ECO:0000256" key="5">
    <source>
        <dbReference type="ARBA" id="ARBA00022673"/>
    </source>
</evidence>
<evidence type="ECO:0000256" key="8">
    <source>
        <dbReference type="ARBA" id="ARBA00022837"/>
    </source>
</evidence>
<keyword evidence="4" id="KW-0109">Calcium transport</keyword>
<dbReference type="PROSITE" id="PS50088">
    <property type="entry name" value="ANK_REPEAT"/>
    <property type="match status" value="2"/>
</dbReference>
<comment type="caution">
    <text evidence="16">The sequence shown here is derived from an EMBL/GenBank/DDBJ whole genome shotgun (WGS) entry which is preliminary data.</text>
</comment>
<dbReference type="EMBL" id="JAVFWL010000004">
    <property type="protein sequence ID" value="KAK6747265.1"/>
    <property type="molecule type" value="Genomic_DNA"/>
</dbReference>
<dbReference type="Proteomes" id="UP001303046">
    <property type="component" value="Unassembled WGS sequence"/>
</dbReference>
<dbReference type="SMART" id="SM00248">
    <property type="entry name" value="ANK"/>
    <property type="match status" value="5"/>
</dbReference>
<comment type="subcellular location">
    <subcellularLocation>
        <location evidence="1">Cell membrane</location>
        <topology evidence="1">Multi-pass membrane protein</topology>
    </subcellularLocation>
</comment>
<dbReference type="SUPFAM" id="SSF48403">
    <property type="entry name" value="Ankyrin repeat"/>
    <property type="match status" value="1"/>
</dbReference>
<evidence type="ECO:0000256" key="14">
    <source>
        <dbReference type="SAM" id="Phobius"/>
    </source>
</evidence>
<dbReference type="PROSITE" id="PS50297">
    <property type="entry name" value="ANK_REP_REGION"/>
    <property type="match status" value="1"/>
</dbReference>
<evidence type="ECO:0000256" key="3">
    <source>
        <dbReference type="ARBA" id="ARBA00022475"/>
    </source>
</evidence>
<evidence type="ECO:0000256" key="4">
    <source>
        <dbReference type="ARBA" id="ARBA00022568"/>
    </source>
</evidence>
<dbReference type="Pfam" id="PF13606">
    <property type="entry name" value="Ank_3"/>
    <property type="match status" value="1"/>
</dbReference>
<feature type="transmembrane region" description="Helical" evidence="14">
    <location>
        <begin position="493"/>
        <end position="510"/>
    </location>
</feature>
<feature type="repeat" description="ANK" evidence="13">
    <location>
        <begin position="182"/>
        <end position="214"/>
    </location>
</feature>
<keyword evidence="2" id="KW-0813">Transport</keyword>
<dbReference type="Pfam" id="PF00520">
    <property type="entry name" value="Ion_trans"/>
    <property type="match status" value="1"/>
</dbReference>
<feature type="transmembrane region" description="Helical" evidence="14">
    <location>
        <begin position="377"/>
        <end position="395"/>
    </location>
</feature>
<keyword evidence="5" id="KW-0107">Calcium channel</keyword>
<evidence type="ECO:0000259" key="15">
    <source>
        <dbReference type="Pfam" id="PF00520"/>
    </source>
</evidence>
<keyword evidence="10" id="KW-0406">Ion transport</keyword>
<feature type="repeat" description="ANK" evidence="13">
    <location>
        <begin position="249"/>
        <end position="281"/>
    </location>
</feature>
<evidence type="ECO:0000256" key="2">
    <source>
        <dbReference type="ARBA" id="ARBA00022448"/>
    </source>
</evidence>
<dbReference type="InterPro" id="IPR002110">
    <property type="entry name" value="Ankyrin_rpt"/>
</dbReference>
<dbReference type="InterPro" id="IPR005821">
    <property type="entry name" value="Ion_trans_dom"/>
</dbReference>
<evidence type="ECO:0000256" key="1">
    <source>
        <dbReference type="ARBA" id="ARBA00004651"/>
    </source>
</evidence>
<evidence type="ECO:0000313" key="17">
    <source>
        <dbReference type="Proteomes" id="UP001303046"/>
    </source>
</evidence>
<reference evidence="16 17" key="1">
    <citation type="submission" date="2023-08" db="EMBL/GenBank/DDBJ databases">
        <title>A Necator americanus chromosomal reference genome.</title>
        <authorList>
            <person name="Ilik V."/>
            <person name="Petrzelkova K.J."/>
            <person name="Pardy F."/>
            <person name="Fuh T."/>
            <person name="Niatou-Singa F.S."/>
            <person name="Gouil Q."/>
            <person name="Baker L."/>
            <person name="Ritchie M.E."/>
            <person name="Jex A.R."/>
            <person name="Gazzola D."/>
            <person name="Li H."/>
            <person name="Toshio Fujiwara R."/>
            <person name="Zhan B."/>
            <person name="Aroian R.V."/>
            <person name="Pafco B."/>
            <person name="Schwarz E.M."/>
        </authorList>
    </citation>
    <scope>NUCLEOTIDE SEQUENCE [LARGE SCALE GENOMIC DNA]</scope>
    <source>
        <strain evidence="16 17">Aroian</strain>
        <tissue evidence="16">Whole animal</tissue>
    </source>
</reference>
<evidence type="ECO:0000256" key="6">
    <source>
        <dbReference type="ARBA" id="ARBA00022692"/>
    </source>
</evidence>
<evidence type="ECO:0000256" key="10">
    <source>
        <dbReference type="ARBA" id="ARBA00023065"/>
    </source>
</evidence>
<feature type="transmembrane region" description="Helical" evidence="14">
    <location>
        <begin position="531"/>
        <end position="553"/>
    </location>
</feature>
<dbReference type="Gene3D" id="1.10.287.70">
    <property type="match status" value="1"/>
</dbReference>
<dbReference type="PANTHER" id="PTHR10582">
    <property type="entry name" value="TRANSIENT RECEPTOR POTENTIAL ION CHANNEL PROTEIN"/>
    <property type="match status" value="1"/>
</dbReference>